<dbReference type="Ensembl" id="ENSHHUT00000065136.1">
    <property type="protein sequence ID" value="ENSHHUP00000063005.1"/>
    <property type="gene ID" value="ENSHHUG00000037239.1"/>
</dbReference>
<evidence type="ECO:0000256" key="1">
    <source>
        <dbReference type="SAM" id="SignalP"/>
    </source>
</evidence>
<dbReference type="AlphaFoldDB" id="A0A4W5PN07"/>
<reference evidence="2" key="2">
    <citation type="submission" date="2025-08" db="UniProtKB">
        <authorList>
            <consortium name="Ensembl"/>
        </authorList>
    </citation>
    <scope>IDENTIFICATION</scope>
</reference>
<organism evidence="2 3">
    <name type="scientific">Hucho hucho</name>
    <name type="common">huchen</name>
    <dbReference type="NCBI Taxonomy" id="62062"/>
    <lineage>
        <taxon>Eukaryota</taxon>
        <taxon>Metazoa</taxon>
        <taxon>Chordata</taxon>
        <taxon>Craniata</taxon>
        <taxon>Vertebrata</taxon>
        <taxon>Euteleostomi</taxon>
        <taxon>Actinopterygii</taxon>
        <taxon>Neopterygii</taxon>
        <taxon>Teleostei</taxon>
        <taxon>Protacanthopterygii</taxon>
        <taxon>Salmoniformes</taxon>
        <taxon>Salmonidae</taxon>
        <taxon>Salmoninae</taxon>
        <taxon>Hucho</taxon>
    </lineage>
</organism>
<keyword evidence="3" id="KW-1185">Reference proteome</keyword>
<evidence type="ECO:0000313" key="2">
    <source>
        <dbReference type="Ensembl" id="ENSHHUP00000063005.1"/>
    </source>
</evidence>
<evidence type="ECO:0000313" key="3">
    <source>
        <dbReference type="Proteomes" id="UP000314982"/>
    </source>
</evidence>
<sequence length="164" mass="18372">MRLCVCARVCLLTCVRARLCVQLVCVICAHRPLTLSPLLSQVCDCQQPFARQEEGEQMPLPCMAGRLGAEVTRSLLEMEATFGRSLQILQHVRKGILKNTSWHDDNSRIIVTLSADELGLFREHICFLDKTIQPGLSKMLWFSKGASNFFINDCRLHASKGPGI</sequence>
<name>A0A4W5PN07_9TELE</name>
<accession>A0A4W5PN07</accession>
<keyword evidence="1" id="KW-0732">Signal</keyword>
<reference evidence="3" key="1">
    <citation type="submission" date="2018-06" db="EMBL/GenBank/DDBJ databases">
        <title>Genome assembly of Danube salmon.</title>
        <authorList>
            <person name="Macqueen D.J."/>
            <person name="Gundappa M.K."/>
        </authorList>
    </citation>
    <scope>NUCLEOTIDE SEQUENCE [LARGE SCALE GENOMIC DNA]</scope>
</reference>
<feature type="signal peptide" evidence="1">
    <location>
        <begin position="1"/>
        <end position="17"/>
    </location>
</feature>
<dbReference type="STRING" id="62062.ENSHHUP00000063005"/>
<reference evidence="2" key="3">
    <citation type="submission" date="2025-09" db="UniProtKB">
        <authorList>
            <consortium name="Ensembl"/>
        </authorList>
    </citation>
    <scope>IDENTIFICATION</scope>
</reference>
<dbReference type="Proteomes" id="UP000314982">
    <property type="component" value="Unassembled WGS sequence"/>
</dbReference>
<protein>
    <submittedName>
        <fullName evidence="2">Uncharacterized protein</fullName>
    </submittedName>
</protein>
<feature type="chain" id="PRO_5021184484" evidence="1">
    <location>
        <begin position="18"/>
        <end position="164"/>
    </location>
</feature>
<proteinExistence type="predicted"/>